<proteinExistence type="predicted"/>
<evidence type="ECO:0000313" key="2">
    <source>
        <dbReference type="EMBL" id="WUS56161.1"/>
    </source>
</evidence>
<dbReference type="EMBL" id="CP108482">
    <property type="protein sequence ID" value="WUS56161.1"/>
    <property type="molecule type" value="Genomic_DNA"/>
</dbReference>
<evidence type="ECO:0000259" key="1">
    <source>
        <dbReference type="Pfam" id="PF11716"/>
    </source>
</evidence>
<dbReference type="SUPFAM" id="SSF109854">
    <property type="entry name" value="DinB/YfiT-like putative metalloenzymes"/>
    <property type="match status" value="1"/>
</dbReference>
<feature type="domain" description="Mycothiol-dependent maleylpyruvate isomerase metal-binding" evidence="1">
    <location>
        <begin position="42"/>
        <end position="69"/>
    </location>
</feature>
<reference evidence="2 3" key="1">
    <citation type="submission" date="2022-10" db="EMBL/GenBank/DDBJ databases">
        <title>The complete genomes of actinobacterial strains from the NBC collection.</title>
        <authorList>
            <person name="Joergensen T.S."/>
            <person name="Alvarez Arevalo M."/>
            <person name="Sterndorff E.B."/>
            <person name="Faurdal D."/>
            <person name="Vuksanovic O."/>
            <person name="Mourched A.-S."/>
            <person name="Charusanti P."/>
            <person name="Shaw S."/>
            <person name="Blin K."/>
            <person name="Weber T."/>
        </authorList>
    </citation>
    <scope>NUCLEOTIDE SEQUENCE [LARGE SCALE GENOMIC DNA]</scope>
    <source>
        <strain evidence="2 3">NBC_01247</strain>
    </source>
</reference>
<dbReference type="GO" id="GO:0016853">
    <property type="term" value="F:isomerase activity"/>
    <property type="evidence" value="ECO:0007669"/>
    <property type="project" value="UniProtKB-KW"/>
</dbReference>
<gene>
    <name evidence="2" type="ORF">OG469_11850</name>
</gene>
<protein>
    <submittedName>
        <fullName evidence="2">Maleylpyruvate isomerase family mycothiol-dependent enzyme</fullName>
    </submittedName>
</protein>
<dbReference type="InterPro" id="IPR034660">
    <property type="entry name" value="DinB/YfiT-like"/>
</dbReference>
<evidence type="ECO:0000313" key="3">
    <source>
        <dbReference type="Proteomes" id="UP001432014"/>
    </source>
</evidence>
<keyword evidence="2" id="KW-0413">Isomerase</keyword>
<dbReference type="NCBIfam" id="TIGR03083">
    <property type="entry name" value="maleylpyruvate isomerase family mycothiol-dependent enzyme"/>
    <property type="match status" value="1"/>
</dbReference>
<dbReference type="InterPro" id="IPR017517">
    <property type="entry name" value="Maleyloyr_isom"/>
</dbReference>
<dbReference type="Pfam" id="PF11716">
    <property type="entry name" value="MDMPI_N"/>
    <property type="match status" value="1"/>
</dbReference>
<dbReference type="InterPro" id="IPR024344">
    <property type="entry name" value="MDMPI_metal-binding"/>
</dbReference>
<dbReference type="Proteomes" id="UP001432014">
    <property type="component" value="Chromosome"/>
</dbReference>
<organism evidence="2 3">
    <name type="scientific">Kitasatospora herbaricolor</name>
    <dbReference type="NCBI Taxonomy" id="68217"/>
    <lineage>
        <taxon>Bacteria</taxon>
        <taxon>Bacillati</taxon>
        <taxon>Actinomycetota</taxon>
        <taxon>Actinomycetes</taxon>
        <taxon>Kitasatosporales</taxon>
        <taxon>Streptomycetaceae</taxon>
        <taxon>Kitasatospora</taxon>
    </lineage>
</organism>
<name>A0ABZ1W5S1_9ACTN</name>
<sequence length="260" mass="27194">MTAARDASAAAPERWVRVPDKLGYDLTRESITGLLVGRPEASGALVPACPGWTVRDLVAHLADVCRAVGDGTQVLPLEHPDPDEEAGLAELLGRWPGLSARVPERSEGLRGIIMTMDALTHELDLREALGEPLPVAHPAYPASLDLVALGMGLTVVAQGLPALRVETPGADWVVGQGEPGITVRGHRHDLFRSLTGRRTLGQISGLDWSGPPDRWLPAFTWGPFSPPELAVEAPAAERAGAAGAAGIGTAGVGARPAGRR</sequence>
<accession>A0ABZ1W5S1</accession>
<dbReference type="RefSeq" id="WP_329499232.1">
    <property type="nucleotide sequence ID" value="NZ_CP108460.1"/>
</dbReference>
<keyword evidence="3" id="KW-1185">Reference proteome</keyword>